<keyword evidence="2" id="KW-1185">Reference proteome</keyword>
<organism evidence="1 2">
    <name type="scientific">Zalaria obscura</name>
    <dbReference type="NCBI Taxonomy" id="2024903"/>
    <lineage>
        <taxon>Eukaryota</taxon>
        <taxon>Fungi</taxon>
        <taxon>Dikarya</taxon>
        <taxon>Ascomycota</taxon>
        <taxon>Pezizomycotina</taxon>
        <taxon>Dothideomycetes</taxon>
        <taxon>Dothideomycetidae</taxon>
        <taxon>Dothideales</taxon>
        <taxon>Zalariaceae</taxon>
        <taxon>Zalaria</taxon>
    </lineage>
</organism>
<proteinExistence type="predicted"/>
<accession>A0ACC3SA89</accession>
<evidence type="ECO:0000313" key="2">
    <source>
        <dbReference type="Proteomes" id="UP001320706"/>
    </source>
</evidence>
<gene>
    <name evidence="1" type="ORF">M8818_005087</name>
</gene>
<dbReference type="Proteomes" id="UP001320706">
    <property type="component" value="Unassembled WGS sequence"/>
</dbReference>
<protein>
    <submittedName>
        <fullName evidence="1">Uncharacterized protein</fullName>
    </submittedName>
</protein>
<name>A0ACC3SA89_9PEZI</name>
<sequence length="558" mass="60487">MHFSIGSVALAALAFAQSVRSINILVGNDDGFGSAQLRETKRLLIAAGHTVVAVSEADNESGQGGRAVFTNNASLVVNSEYDLVLAGAPSIGKAPDDPDVWYYNGTPAATAIVGIDYVLPTFYPNFTIDLVVAGPNFGTNLGPFLYTLSGTAGYTYTSVGRGYPAIAFSGGNSEQRSYQWINTTTASGYADPATIQAQLAVDIVQSLVNSTAPGQRILPLGYGVSVNTPYITSLTNDSCVSPPFIQTRLTGGADYDKAVFNATSGLFSYTNIVPPGGNRCINGNCLLPGETDVLHDGCQSSVSVFTVDYDAPTSADQNGVRAKLAQIVQYFPNSTTNGTGNDPCKAGFQIGAFLWKIGPSFPPQLYVSKPHIACVLAPSALLLLVNDRRVSPAETYGALICDRMRALGYEKHRSASRNYYKESYNRVIARLQPARNLLQHTPTGHLNTDFQSRSRSTGPTQPEMVLTLSGPSGRSLIVSSSWWTIENDNRKFFRQCFQKATACQRAKVDVFHDQRMRFLWFFWAWSTLRLLDAPLVPWTTTRPLACFLIACFLISHLL</sequence>
<evidence type="ECO:0000313" key="1">
    <source>
        <dbReference type="EMBL" id="KAK8204358.1"/>
    </source>
</evidence>
<dbReference type="EMBL" id="JAMKPW020000027">
    <property type="protein sequence ID" value="KAK8204358.1"/>
    <property type="molecule type" value="Genomic_DNA"/>
</dbReference>
<reference evidence="1" key="1">
    <citation type="submission" date="2024-02" db="EMBL/GenBank/DDBJ databases">
        <title>Metagenome Assembled Genome of Zalaria obscura JY119.</title>
        <authorList>
            <person name="Vighnesh L."/>
            <person name="Jagadeeshwari U."/>
            <person name="Venkata Ramana C."/>
            <person name="Sasikala C."/>
        </authorList>
    </citation>
    <scope>NUCLEOTIDE SEQUENCE</scope>
    <source>
        <strain evidence="1">JY119</strain>
    </source>
</reference>
<comment type="caution">
    <text evidence="1">The sequence shown here is derived from an EMBL/GenBank/DDBJ whole genome shotgun (WGS) entry which is preliminary data.</text>
</comment>